<dbReference type="UniPathway" id="UPA00159">
    <property type="reaction ID" value="UER00275"/>
</dbReference>
<dbReference type="InterPro" id="IPR011817">
    <property type="entry name" value="Uridylate_kinase"/>
</dbReference>
<dbReference type="AlphaFoldDB" id="A9KBR5"/>
<feature type="binding site" evidence="11">
    <location>
        <position position="166"/>
    </location>
    <ligand>
        <name>ATP</name>
        <dbReference type="ChEBI" id="CHEBI:30616"/>
    </ligand>
</feature>
<comment type="pathway">
    <text evidence="2 11">Pyrimidine metabolism; CTP biosynthesis via de novo pathway; UDP from UMP (UMPK route): step 1/1.</text>
</comment>
<feature type="binding site" evidence="11">
    <location>
        <position position="57"/>
    </location>
    <ligand>
        <name>UMP</name>
        <dbReference type="ChEBI" id="CHEBI:57865"/>
    </ligand>
</feature>
<feature type="domain" description="Aspartate/glutamate/uridylate kinase" evidence="12">
    <location>
        <begin position="11"/>
        <end position="219"/>
    </location>
</feature>
<dbReference type="InterPro" id="IPR015963">
    <property type="entry name" value="Uridylate_kinase_bac"/>
</dbReference>
<dbReference type="KEGG" id="cbd:CBUD_0610"/>
<protein>
    <recommendedName>
        <fullName evidence="11">Uridylate kinase</fullName>
        <shortName evidence="11">UK</shortName>
        <ecNumber evidence="11">2.7.4.22</ecNumber>
    </recommendedName>
    <alternativeName>
        <fullName evidence="11">Uridine monophosphate kinase</fullName>
        <shortName evidence="11">UMP kinase</shortName>
        <shortName evidence="11">UMPK</shortName>
    </alternativeName>
</protein>
<feature type="binding site" evidence="11">
    <location>
        <position position="165"/>
    </location>
    <ligand>
        <name>ATP</name>
        <dbReference type="ChEBI" id="CHEBI:30616"/>
    </ligand>
</feature>
<dbReference type="PIRSF" id="PIRSF005650">
    <property type="entry name" value="Uridylate_kin"/>
    <property type="match status" value="1"/>
</dbReference>
<evidence type="ECO:0000256" key="1">
    <source>
        <dbReference type="ARBA" id="ARBA00004496"/>
    </source>
</evidence>
<comment type="activity regulation">
    <text evidence="11">Inhibited by UTP.</text>
</comment>
<evidence type="ECO:0000313" key="14">
    <source>
        <dbReference type="Proteomes" id="UP000008555"/>
    </source>
</evidence>
<dbReference type="FunFam" id="3.40.1160.10:FF:000001">
    <property type="entry name" value="Uridylate kinase"/>
    <property type="match status" value="1"/>
</dbReference>
<dbReference type="GO" id="GO:0005524">
    <property type="term" value="F:ATP binding"/>
    <property type="evidence" value="ECO:0007669"/>
    <property type="project" value="UniProtKB-KW"/>
</dbReference>
<comment type="subunit">
    <text evidence="11">Homohexamer.</text>
</comment>
<dbReference type="Proteomes" id="UP000008555">
    <property type="component" value="Chromosome"/>
</dbReference>
<dbReference type="RefSeq" id="WP_010958192.1">
    <property type="nucleotide sequence ID" value="NC_009727.1"/>
</dbReference>
<proteinExistence type="inferred from homology"/>
<comment type="catalytic activity">
    <reaction evidence="10 11">
        <text>UMP + ATP = UDP + ADP</text>
        <dbReference type="Rhea" id="RHEA:24400"/>
        <dbReference type="ChEBI" id="CHEBI:30616"/>
        <dbReference type="ChEBI" id="CHEBI:57865"/>
        <dbReference type="ChEBI" id="CHEBI:58223"/>
        <dbReference type="ChEBI" id="CHEBI:456216"/>
        <dbReference type="EC" id="2.7.4.22"/>
    </reaction>
</comment>
<evidence type="ECO:0000256" key="6">
    <source>
        <dbReference type="ARBA" id="ARBA00022741"/>
    </source>
</evidence>
<keyword evidence="8 11" id="KW-0067">ATP-binding</keyword>
<feature type="binding site" evidence="11">
    <location>
        <begin position="138"/>
        <end position="145"/>
    </location>
    <ligand>
        <name>UMP</name>
        <dbReference type="ChEBI" id="CHEBI:57865"/>
    </ligand>
</feature>
<feature type="binding site" evidence="11">
    <location>
        <position position="58"/>
    </location>
    <ligand>
        <name>ATP</name>
        <dbReference type="ChEBI" id="CHEBI:30616"/>
    </ligand>
</feature>
<comment type="caution">
    <text evidence="11">Lacks conserved residue(s) required for the propagation of feature annotation.</text>
</comment>
<evidence type="ECO:0000256" key="4">
    <source>
        <dbReference type="ARBA" id="ARBA00022490"/>
    </source>
</evidence>
<dbReference type="CDD" id="cd04254">
    <property type="entry name" value="AAK_UMPK-PyrH-Ec"/>
    <property type="match status" value="1"/>
</dbReference>
<feature type="binding site" evidence="11">
    <location>
        <begin position="15"/>
        <end position="18"/>
    </location>
    <ligand>
        <name>ATP</name>
        <dbReference type="ChEBI" id="CHEBI:30616"/>
    </ligand>
</feature>
<dbReference type="EMBL" id="CP000733">
    <property type="protein sequence ID" value="ABS77151.1"/>
    <property type="molecule type" value="Genomic_DNA"/>
</dbReference>
<keyword evidence="7 11" id="KW-0418">Kinase</keyword>
<feature type="binding site" evidence="11">
    <location>
        <position position="77"/>
    </location>
    <ligand>
        <name>UMP</name>
        <dbReference type="ChEBI" id="CHEBI:57865"/>
    </ligand>
</feature>
<accession>A9KBR5</accession>
<gene>
    <name evidence="11 13" type="primary">pyrH</name>
    <name evidence="13" type="ordered locus">CBUD_0610</name>
</gene>
<dbReference type="SUPFAM" id="SSF53633">
    <property type="entry name" value="Carbamate kinase-like"/>
    <property type="match status" value="1"/>
</dbReference>
<dbReference type="GO" id="GO:0033862">
    <property type="term" value="F:UMP kinase activity"/>
    <property type="evidence" value="ECO:0007669"/>
    <property type="project" value="UniProtKB-EC"/>
</dbReference>
<evidence type="ECO:0000256" key="11">
    <source>
        <dbReference type="HAMAP-Rule" id="MF_01220"/>
    </source>
</evidence>
<comment type="function">
    <text evidence="11">Catalyzes the reversible phosphorylation of UMP to UDP.</text>
</comment>
<evidence type="ECO:0000256" key="3">
    <source>
        <dbReference type="ARBA" id="ARBA00007614"/>
    </source>
</evidence>
<dbReference type="Gene3D" id="3.40.1160.10">
    <property type="entry name" value="Acetylglutamate kinase-like"/>
    <property type="match status" value="1"/>
</dbReference>
<dbReference type="PANTHER" id="PTHR42833">
    <property type="entry name" value="URIDYLATE KINASE"/>
    <property type="match status" value="1"/>
</dbReference>
<keyword evidence="5 11" id="KW-0808">Transferase</keyword>
<feature type="binding site" evidence="11">
    <location>
        <position position="62"/>
    </location>
    <ligand>
        <name>ATP</name>
        <dbReference type="ChEBI" id="CHEBI:30616"/>
    </ligand>
</feature>
<dbReference type="NCBIfam" id="TIGR02075">
    <property type="entry name" value="pyrH_bact"/>
    <property type="match status" value="1"/>
</dbReference>
<dbReference type="InterPro" id="IPR036393">
    <property type="entry name" value="AceGlu_kinase-like_sf"/>
</dbReference>
<keyword evidence="4 11" id="KW-0963">Cytoplasm</keyword>
<comment type="similarity">
    <text evidence="3 11">Belongs to the UMP kinase family.</text>
</comment>
<evidence type="ECO:0000256" key="10">
    <source>
        <dbReference type="ARBA" id="ARBA00047767"/>
    </source>
</evidence>
<evidence type="ECO:0000313" key="13">
    <source>
        <dbReference type="EMBL" id="ABS77151.1"/>
    </source>
</evidence>
<dbReference type="HOGENOM" id="CLU_033861_0_0_6"/>
<dbReference type="GO" id="GO:0044210">
    <property type="term" value="P:'de novo' CTP biosynthetic process"/>
    <property type="evidence" value="ECO:0007669"/>
    <property type="project" value="UniProtKB-UniRule"/>
</dbReference>
<name>A9KBR5_COXBN</name>
<dbReference type="Pfam" id="PF00696">
    <property type="entry name" value="AA_kinase"/>
    <property type="match status" value="1"/>
</dbReference>
<keyword evidence="9 11" id="KW-0665">Pyrimidine biosynthesis</keyword>
<evidence type="ECO:0000256" key="9">
    <source>
        <dbReference type="ARBA" id="ARBA00022975"/>
    </source>
</evidence>
<sequence length="243" mass="26362">MTNGPQPLYRRVLLKMSGEALMGKGLHAIDPNVLDRMAKDVTQVYQLGVQIAIVIGGGNFFRGAALQAAGINRITGDYMGMLATLMNALALRDAFERSNLPVRILSAIPMTGVADAFHRRKAIHHLQQGRVVIFAAGTGNPLVTTDSAASLRGIEINADVVLKATNVDGVYSDDPAKNPQAKLYKHLSYQEALKKELAVMDLAAFCQCRDYNMPLRVFNINKPGALLSVIMNQEEGTLVDQGQ</sequence>
<dbReference type="PANTHER" id="PTHR42833:SF4">
    <property type="entry name" value="URIDYLATE KINASE PUMPKIN, CHLOROPLASTIC"/>
    <property type="match status" value="1"/>
</dbReference>
<dbReference type="GO" id="GO:0005829">
    <property type="term" value="C:cytosol"/>
    <property type="evidence" value="ECO:0007669"/>
    <property type="project" value="TreeGrafter"/>
</dbReference>
<evidence type="ECO:0000256" key="5">
    <source>
        <dbReference type="ARBA" id="ARBA00022679"/>
    </source>
</evidence>
<comment type="subcellular location">
    <subcellularLocation>
        <location evidence="1 11">Cytoplasm</location>
    </subcellularLocation>
</comment>
<evidence type="ECO:0000256" key="7">
    <source>
        <dbReference type="ARBA" id="ARBA00022777"/>
    </source>
</evidence>
<dbReference type="InterPro" id="IPR001048">
    <property type="entry name" value="Asp/Glu/Uridylate_kinase"/>
</dbReference>
<evidence type="ECO:0000256" key="2">
    <source>
        <dbReference type="ARBA" id="ARBA00004791"/>
    </source>
</evidence>
<reference evidence="13 14" key="1">
    <citation type="journal article" date="2009" name="Infect. Immun.">
        <title>Comparative genomics reveal extensive transposon-mediated genomic plasticity and diversity among potential effector proteins within the genus Coxiella.</title>
        <authorList>
            <person name="Beare P.A."/>
            <person name="Unsworth N."/>
            <person name="Andoh M."/>
            <person name="Voth D.E."/>
            <person name="Omsland A."/>
            <person name="Gilk S.D."/>
            <person name="Williams K.P."/>
            <person name="Sobral B.W."/>
            <person name="Kupko J.J.III."/>
            <person name="Porcella S.F."/>
            <person name="Samuel J.E."/>
            <person name="Heinzen R.A."/>
        </authorList>
    </citation>
    <scope>NUCLEOTIDE SEQUENCE [LARGE SCALE GENOMIC DNA]</scope>
    <source>
        <strain evidence="13 14">Dugway 5J108-111</strain>
    </source>
</reference>
<organism evidence="13 14">
    <name type="scientific">Coxiella burnetii (strain Dugway 5J108-111)</name>
    <dbReference type="NCBI Taxonomy" id="434922"/>
    <lineage>
        <taxon>Bacteria</taxon>
        <taxon>Pseudomonadati</taxon>
        <taxon>Pseudomonadota</taxon>
        <taxon>Gammaproteobacteria</taxon>
        <taxon>Legionellales</taxon>
        <taxon>Coxiellaceae</taxon>
        <taxon>Coxiella</taxon>
    </lineage>
</organism>
<dbReference type="EC" id="2.7.4.22" evidence="11"/>
<feature type="binding site" evidence="11">
    <location>
        <position position="174"/>
    </location>
    <ligand>
        <name>ATP</name>
        <dbReference type="ChEBI" id="CHEBI:30616"/>
    </ligand>
</feature>
<evidence type="ECO:0000256" key="8">
    <source>
        <dbReference type="ARBA" id="ARBA00022840"/>
    </source>
</evidence>
<keyword evidence="6 11" id="KW-0547">Nucleotide-binding</keyword>
<dbReference type="SMR" id="A9KBR5"/>
<feature type="binding site" evidence="11">
    <location>
        <position position="171"/>
    </location>
    <ligand>
        <name>ATP</name>
        <dbReference type="ChEBI" id="CHEBI:30616"/>
    </ligand>
</feature>
<evidence type="ECO:0000259" key="12">
    <source>
        <dbReference type="Pfam" id="PF00696"/>
    </source>
</evidence>
<dbReference type="GO" id="GO:0006225">
    <property type="term" value="P:UDP biosynthetic process"/>
    <property type="evidence" value="ECO:0007669"/>
    <property type="project" value="TreeGrafter"/>
</dbReference>
<dbReference type="HAMAP" id="MF_01220_B">
    <property type="entry name" value="PyrH_B"/>
    <property type="match status" value="1"/>
</dbReference>